<sequence length="70" mass="7997">MKTPKTAETGRSGEFEPTRLVSYPTHNKKKPPMQKRTGSLRKQIIIILKRSTEYAAHQSIHHDAPSESLR</sequence>
<evidence type="ECO:0000313" key="2">
    <source>
        <dbReference type="EMBL" id="EFB36108.1"/>
    </source>
</evidence>
<dbReference type="PaxDb" id="537011-PREVCOP_04531"/>
<evidence type="ECO:0000313" key="3">
    <source>
        <dbReference type="Proteomes" id="UP000004477"/>
    </source>
</evidence>
<gene>
    <name evidence="2" type="ORF">PREVCOP_04531</name>
</gene>
<protein>
    <submittedName>
        <fullName evidence="2">Uncharacterized protein</fullName>
    </submittedName>
</protein>
<accession>D1PBF1</accession>
<proteinExistence type="predicted"/>
<comment type="caution">
    <text evidence="2">The sequence shown here is derived from an EMBL/GenBank/DDBJ whole genome shotgun (WGS) entry which is preliminary data.</text>
</comment>
<keyword evidence="3" id="KW-1185">Reference proteome</keyword>
<dbReference type="HOGENOM" id="CLU_2754495_0_0_10"/>
<reference evidence="2" key="1">
    <citation type="submission" date="2009-11" db="EMBL/GenBank/DDBJ databases">
        <authorList>
            <person name="Weinstock G."/>
            <person name="Sodergren E."/>
            <person name="Clifton S."/>
            <person name="Fulton L."/>
            <person name="Fulton B."/>
            <person name="Courtney L."/>
            <person name="Fronick C."/>
            <person name="Harrison M."/>
            <person name="Strong C."/>
            <person name="Farmer C."/>
            <person name="Delahaunty K."/>
            <person name="Markovic C."/>
            <person name="Hall O."/>
            <person name="Minx P."/>
            <person name="Tomlinson C."/>
            <person name="Mitreva M."/>
            <person name="Nelson J."/>
            <person name="Hou S."/>
            <person name="Wollam A."/>
            <person name="Pepin K.H."/>
            <person name="Johnson M."/>
            <person name="Bhonagiri V."/>
            <person name="Nash W.E."/>
            <person name="Warren W."/>
            <person name="Chinwalla A."/>
            <person name="Mardis E.R."/>
            <person name="Wilson R.K."/>
        </authorList>
    </citation>
    <scope>NUCLEOTIDE SEQUENCE [LARGE SCALE GENOMIC DNA]</scope>
    <source>
        <strain evidence="2">DSM 18205</strain>
    </source>
</reference>
<evidence type="ECO:0000256" key="1">
    <source>
        <dbReference type="SAM" id="MobiDB-lite"/>
    </source>
</evidence>
<dbReference type="EMBL" id="ACBX02000011">
    <property type="protein sequence ID" value="EFB36108.1"/>
    <property type="molecule type" value="Genomic_DNA"/>
</dbReference>
<dbReference type="AlphaFoldDB" id="D1PBF1"/>
<feature type="region of interest" description="Disordered" evidence="1">
    <location>
        <begin position="1"/>
        <end position="40"/>
    </location>
</feature>
<dbReference type="Proteomes" id="UP000004477">
    <property type="component" value="Unassembled WGS sequence"/>
</dbReference>
<name>D1PBF1_9BACT</name>
<organism evidence="2 3">
    <name type="scientific">Segatella copri DSM 18205</name>
    <dbReference type="NCBI Taxonomy" id="537011"/>
    <lineage>
        <taxon>Bacteria</taxon>
        <taxon>Pseudomonadati</taxon>
        <taxon>Bacteroidota</taxon>
        <taxon>Bacteroidia</taxon>
        <taxon>Bacteroidales</taxon>
        <taxon>Prevotellaceae</taxon>
        <taxon>Segatella</taxon>
    </lineage>
</organism>